<dbReference type="RefSeq" id="WP_039845196.1">
    <property type="nucleotide sequence ID" value="NZ_CP006877.1"/>
</dbReference>
<dbReference type="Pfam" id="PF13801">
    <property type="entry name" value="Metal_resist"/>
    <property type="match status" value="1"/>
</dbReference>
<dbReference type="EMBL" id="CP006877">
    <property type="protein sequence ID" value="AJD41642.1"/>
    <property type="molecule type" value="Genomic_DNA"/>
</dbReference>
<proteinExistence type="predicted"/>
<dbReference type="Proteomes" id="UP000031368">
    <property type="component" value="Chromosome"/>
</dbReference>
<accession>A0A0B4X560</accession>
<feature type="chain" id="PRO_5002097387" evidence="1">
    <location>
        <begin position="19"/>
        <end position="173"/>
    </location>
</feature>
<organism evidence="2 3">
    <name type="scientific">Rhizobium gallicum bv. gallicum R602sp</name>
    <dbReference type="NCBI Taxonomy" id="1041138"/>
    <lineage>
        <taxon>Bacteria</taxon>
        <taxon>Pseudomonadati</taxon>
        <taxon>Pseudomonadota</taxon>
        <taxon>Alphaproteobacteria</taxon>
        <taxon>Hyphomicrobiales</taxon>
        <taxon>Rhizobiaceae</taxon>
        <taxon>Rhizobium/Agrobacterium group</taxon>
        <taxon>Rhizobium</taxon>
    </lineage>
</organism>
<dbReference type="InterPro" id="IPR025961">
    <property type="entry name" value="Metal_resist"/>
</dbReference>
<evidence type="ECO:0000313" key="3">
    <source>
        <dbReference type="Proteomes" id="UP000031368"/>
    </source>
</evidence>
<name>A0A0B4X560_9HYPH</name>
<dbReference type="AlphaFoldDB" id="A0A0B4X560"/>
<keyword evidence="3" id="KW-1185">Reference proteome</keyword>
<evidence type="ECO:0000313" key="2">
    <source>
        <dbReference type="EMBL" id="AJD41642.1"/>
    </source>
</evidence>
<reference evidence="2 3" key="1">
    <citation type="submission" date="2013-11" db="EMBL/GenBank/DDBJ databases">
        <title>Complete genome sequence of Rhizobium gallicum bv. gallicum R602.</title>
        <authorList>
            <person name="Bustos P."/>
            <person name="Santamaria R.I."/>
            <person name="Lozano L."/>
            <person name="Acosta J.L."/>
            <person name="Ormeno-Orrillo E."/>
            <person name="Rogel M.A."/>
            <person name="Romero D."/>
            <person name="Cevallos M.A."/>
            <person name="Martinez-Romero E."/>
            <person name="Gonzalez V."/>
        </authorList>
    </citation>
    <scope>NUCLEOTIDE SEQUENCE [LARGE SCALE GENOMIC DNA]</scope>
    <source>
        <strain evidence="2 3">R602</strain>
    </source>
</reference>
<dbReference type="KEGG" id="rga:RGR602_CH02316"/>
<keyword evidence="1" id="KW-0732">Signal</keyword>
<protein>
    <submittedName>
        <fullName evidence="2">Cpx-two-component system related protein</fullName>
    </submittedName>
</protein>
<evidence type="ECO:0000256" key="1">
    <source>
        <dbReference type="SAM" id="SignalP"/>
    </source>
</evidence>
<gene>
    <name evidence="2" type="ORF">RGR602_CH02316</name>
</gene>
<sequence>MKFVSTIAVVLLSNAAFATEQHQHHTMSPYTEETGRQIKSLSEADIDELMRGGGWGLAKPAELNGYPGPSHLLAMKNEIGLTQEQVHRVQSIFADMQRRAIQEGQRFVAAERELDAVFKNRSVAESQLPALIDNAEESRSRLRMIHLSAHLEVKAILTPEQIAKYNELRGYRK</sequence>
<feature type="signal peptide" evidence="1">
    <location>
        <begin position="1"/>
        <end position="18"/>
    </location>
</feature>
<dbReference type="HOGENOM" id="CLU_108466_0_0_5"/>
<dbReference type="Gene3D" id="1.20.120.1490">
    <property type="match status" value="1"/>
</dbReference>